<feature type="compositionally biased region" description="Low complexity" evidence="1">
    <location>
        <begin position="417"/>
        <end position="456"/>
    </location>
</feature>
<sequence>LALQREYQKSVSSTVLPSTPTKLVKPDVPTSSQTYLPPCRKRKHFNASAMSLSKSSVNITSKTSKITNESYTLSTETHESILSKSDLINNVISQNVEVSSQVPPVKTVKAAYTGSPAYVPLIRNGRNSSRNATTYTSGRVFQYVADKVKSKSSLSIKQSNHTSRQVTSTQVKYQENTFETPSPSIPSTSLSTSTTTPNALGSSRSYYAQSETRKEQQQTVTNAQSVSESRSSVSSTDYRSNSSIWSIQTQRNDGSQQTDTFTQQTKMISSSQTPAASVAKNNSISVHSKQNRIDNSEFSSRNEKTVVDMATHDGEDEYSEEIEYELESSEENSPTGPGGRSSTATRSAGKFCMILAAELFSFPNSTRFCCAQVFSSAIRNIVCSDKINPPGFGPPKGALAVQSSTVPTTTPPPDTPSNPITYSESSTSYPVTTSVSATVPASASTPSPTSVRTSTSPQPPPEGTVQPLEPQGPLPSGASSLPATTVPPSEVHRPSALSVQPRTAVAASFQNNSGLPLPPAPQPETPAPVQIPASQVPLQPLNPTEGLTEQSLMLSGGSALQTNQITYQSTSDGSSNSNSLSPSPSVPEYGVS</sequence>
<feature type="compositionally biased region" description="Low complexity" evidence="1">
    <location>
        <begin position="180"/>
        <end position="197"/>
    </location>
</feature>
<feature type="compositionally biased region" description="Polar residues" evidence="1">
    <location>
        <begin position="477"/>
        <end position="487"/>
    </location>
</feature>
<proteinExistence type="predicted"/>
<organism evidence="2">
    <name type="scientific">Anisakis simplex</name>
    <name type="common">Herring worm</name>
    <dbReference type="NCBI Taxonomy" id="6269"/>
    <lineage>
        <taxon>Eukaryota</taxon>
        <taxon>Metazoa</taxon>
        <taxon>Ecdysozoa</taxon>
        <taxon>Nematoda</taxon>
        <taxon>Chromadorea</taxon>
        <taxon>Rhabditida</taxon>
        <taxon>Spirurina</taxon>
        <taxon>Ascaridomorpha</taxon>
        <taxon>Ascaridoidea</taxon>
        <taxon>Anisakidae</taxon>
        <taxon>Anisakis</taxon>
        <taxon>Anisakis simplex complex</taxon>
    </lineage>
</organism>
<accession>A0A0M3KGA3</accession>
<feature type="compositionally biased region" description="Low complexity" evidence="1">
    <location>
        <begin position="9"/>
        <end position="23"/>
    </location>
</feature>
<evidence type="ECO:0000256" key="1">
    <source>
        <dbReference type="SAM" id="MobiDB-lite"/>
    </source>
</evidence>
<name>A0A0M3KGA3_ANISI</name>
<feature type="region of interest" description="Disordered" evidence="1">
    <location>
        <begin position="394"/>
        <end position="592"/>
    </location>
</feature>
<feature type="compositionally biased region" description="Acidic residues" evidence="1">
    <location>
        <begin position="314"/>
        <end position="330"/>
    </location>
</feature>
<feature type="compositionally biased region" description="Polar residues" evidence="1">
    <location>
        <begin position="244"/>
        <end position="288"/>
    </location>
</feature>
<feature type="compositionally biased region" description="Low complexity" evidence="1">
    <location>
        <begin position="569"/>
        <end position="583"/>
    </location>
</feature>
<dbReference type="WBParaSite" id="ASIM_0002001601-mRNA-1">
    <property type="protein sequence ID" value="ASIM_0002001601-mRNA-1"/>
    <property type="gene ID" value="ASIM_0002001601"/>
</dbReference>
<dbReference type="AlphaFoldDB" id="A0A0M3KGA3"/>
<reference evidence="2" key="1">
    <citation type="submission" date="2017-02" db="UniProtKB">
        <authorList>
            <consortium name="WormBaseParasite"/>
        </authorList>
    </citation>
    <scope>IDENTIFICATION</scope>
</reference>
<feature type="compositionally biased region" description="Low complexity" evidence="1">
    <location>
        <begin position="225"/>
        <end position="243"/>
    </location>
</feature>
<feature type="compositionally biased region" description="Pro residues" evidence="1">
    <location>
        <begin position="516"/>
        <end position="526"/>
    </location>
</feature>
<feature type="compositionally biased region" description="Polar residues" evidence="1">
    <location>
        <begin position="198"/>
        <end position="210"/>
    </location>
</feature>
<feature type="region of interest" description="Disordered" evidence="1">
    <location>
        <begin position="152"/>
        <end position="344"/>
    </location>
</feature>
<feature type="compositionally biased region" description="Polar residues" evidence="1">
    <location>
        <begin position="532"/>
        <end position="568"/>
    </location>
</feature>
<feature type="compositionally biased region" description="Polar residues" evidence="1">
    <location>
        <begin position="152"/>
        <end position="179"/>
    </location>
</feature>
<feature type="region of interest" description="Disordered" evidence="1">
    <location>
        <begin position="1"/>
        <end position="35"/>
    </location>
</feature>
<protein>
    <submittedName>
        <fullName evidence="2">Flocculation protein FLO11</fullName>
    </submittedName>
</protein>
<evidence type="ECO:0000313" key="2">
    <source>
        <dbReference type="WBParaSite" id="ASIM_0002001601-mRNA-1"/>
    </source>
</evidence>
<feature type="compositionally biased region" description="Basic and acidic residues" evidence="1">
    <location>
        <begin position="291"/>
        <end position="313"/>
    </location>
</feature>